<dbReference type="InterPro" id="IPR019301">
    <property type="entry name" value="Flagellar_prot_FlgJ_N"/>
</dbReference>
<protein>
    <recommendedName>
        <fullName evidence="1">Flagellar protein FlgJ N-terminal domain-containing protein</fullName>
    </recommendedName>
</protein>
<dbReference type="Pfam" id="PF10135">
    <property type="entry name" value="Rod-binding"/>
    <property type="match status" value="1"/>
</dbReference>
<organism evidence="2">
    <name type="scientific">hydrothermal vent metagenome</name>
    <dbReference type="NCBI Taxonomy" id="652676"/>
    <lineage>
        <taxon>unclassified sequences</taxon>
        <taxon>metagenomes</taxon>
        <taxon>ecological metagenomes</taxon>
    </lineage>
</organism>
<evidence type="ECO:0000313" key="2">
    <source>
        <dbReference type="EMBL" id="SFV75042.1"/>
    </source>
</evidence>
<reference evidence="2" key="1">
    <citation type="submission" date="2016-10" db="EMBL/GenBank/DDBJ databases">
        <authorList>
            <person name="de Groot N.N."/>
        </authorList>
    </citation>
    <scope>NUCLEOTIDE SEQUENCE</scope>
</reference>
<dbReference type="AlphaFoldDB" id="A0A1W1D3L7"/>
<dbReference type="EMBL" id="FPHP01000014">
    <property type="protein sequence ID" value="SFV75042.1"/>
    <property type="molecule type" value="Genomic_DNA"/>
</dbReference>
<evidence type="ECO:0000259" key="1">
    <source>
        <dbReference type="Pfam" id="PF10135"/>
    </source>
</evidence>
<feature type="domain" description="Flagellar protein FlgJ N-terminal" evidence="1">
    <location>
        <begin position="45"/>
        <end position="91"/>
    </location>
</feature>
<proteinExistence type="predicted"/>
<gene>
    <name evidence="2" type="ORF">MNB_SM-3-218</name>
</gene>
<name>A0A1W1D3L7_9ZZZZ</name>
<sequence length="98" mass="11117">MNIEAINTTAMMQQNNVPKINPKADDKELRKQTDAFEAVILKMVMDNASKNEKNIFSQQNDPGEKIYKSMYRDELTKASAGGFGISEMLYDYLSQKTS</sequence>
<accession>A0A1W1D3L7</accession>